<evidence type="ECO:0000313" key="11">
    <source>
        <dbReference type="EMBL" id="KGE86696.1"/>
    </source>
</evidence>
<dbReference type="Proteomes" id="UP000029736">
    <property type="component" value="Unassembled WGS sequence"/>
</dbReference>
<dbReference type="GO" id="GO:0005886">
    <property type="term" value="C:plasma membrane"/>
    <property type="evidence" value="ECO:0007669"/>
    <property type="project" value="UniProtKB-SubCell"/>
</dbReference>
<feature type="transmembrane region" description="Helical" evidence="10">
    <location>
        <begin position="313"/>
        <end position="330"/>
    </location>
</feature>
<dbReference type="EMBL" id="JPOS01000075">
    <property type="protein sequence ID" value="KGE86696.1"/>
    <property type="molecule type" value="Genomic_DNA"/>
</dbReference>
<protein>
    <submittedName>
        <fullName evidence="11">Uncharacterized protein</fullName>
    </submittedName>
</protein>
<dbReference type="STRING" id="1524460.IX84_19640"/>
<feature type="transmembrane region" description="Helical" evidence="10">
    <location>
        <begin position="137"/>
        <end position="158"/>
    </location>
</feature>
<evidence type="ECO:0000256" key="8">
    <source>
        <dbReference type="ARBA" id="ARBA00060041"/>
    </source>
</evidence>
<dbReference type="PANTHER" id="PTHR30250:SF11">
    <property type="entry name" value="O-ANTIGEN TRANSPORTER-RELATED"/>
    <property type="match status" value="1"/>
</dbReference>
<feature type="transmembrane region" description="Helical" evidence="10">
    <location>
        <begin position="403"/>
        <end position="420"/>
    </location>
</feature>
<evidence type="ECO:0000256" key="5">
    <source>
        <dbReference type="ARBA" id="ARBA00022984"/>
    </source>
</evidence>
<keyword evidence="12" id="KW-1185">Reference proteome</keyword>
<dbReference type="GO" id="GO:0008360">
    <property type="term" value="P:regulation of cell shape"/>
    <property type="evidence" value="ECO:0007669"/>
    <property type="project" value="UniProtKB-KW"/>
</dbReference>
<dbReference type="GO" id="GO:0009252">
    <property type="term" value="P:peptidoglycan biosynthetic process"/>
    <property type="evidence" value="ECO:0007669"/>
    <property type="project" value="UniProtKB-KW"/>
</dbReference>
<keyword evidence="2" id="KW-1003">Cell membrane</keyword>
<dbReference type="InterPro" id="IPR050833">
    <property type="entry name" value="Poly_Biosynth_Transport"/>
</dbReference>
<comment type="subcellular location">
    <subcellularLocation>
        <location evidence="1">Cell membrane</location>
        <topology evidence="1">Multi-pass membrane protein</topology>
    </subcellularLocation>
</comment>
<dbReference type="Pfam" id="PF03023">
    <property type="entry name" value="MurJ"/>
    <property type="match status" value="1"/>
</dbReference>
<feature type="transmembrane region" description="Helical" evidence="10">
    <location>
        <begin position="202"/>
        <end position="220"/>
    </location>
</feature>
<feature type="transmembrane region" description="Helical" evidence="10">
    <location>
        <begin position="35"/>
        <end position="55"/>
    </location>
</feature>
<evidence type="ECO:0000256" key="10">
    <source>
        <dbReference type="SAM" id="Phobius"/>
    </source>
</evidence>
<proteinExistence type="inferred from homology"/>
<organism evidence="11 12">
    <name type="scientific">Phaeodactylibacter xiamenensis</name>
    <dbReference type="NCBI Taxonomy" id="1524460"/>
    <lineage>
        <taxon>Bacteria</taxon>
        <taxon>Pseudomonadati</taxon>
        <taxon>Bacteroidota</taxon>
        <taxon>Saprospiria</taxon>
        <taxon>Saprospirales</taxon>
        <taxon>Haliscomenobacteraceae</taxon>
        <taxon>Phaeodactylibacter</taxon>
    </lineage>
</organism>
<keyword evidence="3 10" id="KW-0812">Transmembrane</keyword>
<evidence type="ECO:0000256" key="9">
    <source>
        <dbReference type="ARBA" id="ARBA00061532"/>
    </source>
</evidence>
<keyword evidence="6 10" id="KW-1133">Transmembrane helix</keyword>
<evidence type="ECO:0000256" key="1">
    <source>
        <dbReference type="ARBA" id="ARBA00004651"/>
    </source>
</evidence>
<dbReference type="InterPro" id="IPR004268">
    <property type="entry name" value="MurJ"/>
</dbReference>
<dbReference type="AlphaFoldDB" id="A0A098S3S5"/>
<evidence type="ECO:0000313" key="12">
    <source>
        <dbReference type="Proteomes" id="UP000029736"/>
    </source>
</evidence>
<keyword evidence="5" id="KW-0573">Peptidoglycan synthesis</keyword>
<name>A0A098S3S5_9BACT</name>
<feature type="transmembrane region" description="Helical" evidence="10">
    <location>
        <begin position="342"/>
        <end position="363"/>
    </location>
</feature>
<feature type="transmembrane region" description="Helical" evidence="10">
    <location>
        <begin position="280"/>
        <end position="301"/>
    </location>
</feature>
<feature type="transmembrane region" description="Helical" evidence="10">
    <location>
        <begin position="67"/>
        <end position="91"/>
    </location>
</feature>
<evidence type="ECO:0000256" key="4">
    <source>
        <dbReference type="ARBA" id="ARBA00022960"/>
    </source>
</evidence>
<evidence type="ECO:0000256" key="7">
    <source>
        <dbReference type="ARBA" id="ARBA00023136"/>
    </source>
</evidence>
<comment type="caution">
    <text evidence="11">The sequence shown here is derived from an EMBL/GenBank/DDBJ whole genome shotgun (WGS) entry which is preliminary data.</text>
</comment>
<comment type="function">
    <text evidence="8">Involved in peptidoglycan biosynthesis. Transports lipid-linked peptidoglycan precursors from the inner to the outer leaflet of the cytoplasmic membrane.</text>
</comment>
<keyword evidence="7 10" id="KW-0472">Membrane</keyword>
<comment type="similarity">
    <text evidence="9">Belongs to the MurJ/MviN family.</text>
</comment>
<accession>A0A098S3S5</accession>
<feature type="transmembrane region" description="Helical" evidence="10">
    <location>
        <begin position="111"/>
        <end position="130"/>
    </location>
</feature>
<evidence type="ECO:0000256" key="2">
    <source>
        <dbReference type="ARBA" id="ARBA00022475"/>
    </source>
</evidence>
<reference evidence="11 12" key="1">
    <citation type="journal article" date="2014" name="Int. J. Syst. Evol. Microbiol.">
        <title>Phaeodactylibacter xiamenensis gen. nov., sp. nov., a member of the family Saprospiraceae isolated from the marine alga Phaeodactylum tricornutum.</title>
        <authorList>
            <person name="Chen Z.Jr."/>
            <person name="Lei X."/>
            <person name="Lai Q."/>
            <person name="Li Y."/>
            <person name="Zhang B."/>
            <person name="Zhang J."/>
            <person name="Zhang H."/>
            <person name="Yang L."/>
            <person name="Zheng W."/>
            <person name="Tian Y."/>
            <person name="Yu Z."/>
            <person name="Xu H.Jr."/>
            <person name="Zheng T."/>
        </authorList>
    </citation>
    <scope>NUCLEOTIDE SEQUENCE [LARGE SCALE GENOMIC DNA]</scope>
    <source>
        <strain evidence="11 12">KD52</strain>
    </source>
</reference>
<gene>
    <name evidence="11" type="ORF">IX84_19640</name>
</gene>
<feature type="transmembrane region" description="Helical" evidence="10">
    <location>
        <begin position="369"/>
        <end position="391"/>
    </location>
</feature>
<keyword evidence="4" id="KW-0133">Cell shape</keyword>
<dbReference type="PANTHER" id="PTHR30250">
    <property type="entry name" value="PST FAMILY PREDICTED COLANIC ACID TRANSPORTER"/>
    <property type="match status" value="1"/>
</dbReference>
<evidence type="ECO:0000256" key="3">
    <source>
        <dbReference type="ARBA" id="ARBA00022692"/>
    </source>
</evidence>
<sequence length="421" mass="47458">MQGNALSRQGSAILISILLAKTALPKESIGWYEQLLYLGYVLTSFWVTGFMQALLSRFSKVETGQRAVFLTNVALIFGSIGAALTLGFWWGRHWLVPLLTGQADLPFLFPFLLFLWLNLATFLLENFYLLWDRPGELLWFAGLTYAAQIAAVVYPAWMGWGLGPAIWALAGLGGLRFLWLLIRLSHLGQWGWQREAVRRWLLSAWPLVLYAAVGTMSLAFDPWLVNYHFDGDPDIFAIFRYGARELPLAMALAAAFGTAMLPAVSANLQEALPVMRRKSLRLYHLLFPLTLALMLSSPYWFTWVFSAAFEDSIPVFNAFLLILVSRMLFPRTVLIALDANRAVFYFSLVELLLNVVLGFLLVVPFGLLGVAWATVIAYTIDKLLLCLYLYYRFGIAPAAYTPVGWWGSYTLLLIIGYVLTF</sequence>
<feature type="transmembrane region" description="Helical" evidence="10">
    <location>
        <begin position="248"/>
        <end position="268"/>
    </location>
</feature>
<feature type="transmembrane region" description="Helical" evidence="10">
    <location>
        <begin position="164"/>
        <end position="182"/>
    </location>
</feature>
<evidence type="ECO:0000256" key="6">
    <source>
        <dbReference type="ARBA" id="ARBA00022989"/>
    </source>
</evidence>